<evidence type="ECO:0000313" key="4">
    <source>
        <dbReference type="Proteomes" id="UP000775770"/>
    </source>
</evidence>
<dbReference type="InterPro" id="IPR025584">
    <property type="entry name" value="Cthe_2159"/>
</dbReference>
<dbReference type="PROSITE" id="PS51257">
    <property type="entry name" value="PROKAR_LIPOPROTEIN"/>
    <property type="match status" value="1"/>
</dbReference>
<feature type="region of interest" description="Disordered" evidence="1">
    <location>
        <begin position="35"/>
        <end position="68"/>
    </location>
</feature>
<evidence type="ECO:0000313" key="3">
    <source>
        <dbReference type="EMBL" id="MBF1272520.1"/>
    </source>
</evidence>
<dbReference type="EMBL" id="JABZRA010000035">
    <property type="protein sequence ID" value="MBF1272520.1"/>
    <property type="molecule type" value="Genomic_DNA"/>
</dbReference>
<comment type="caution">
    <text evidence="3">The sequence shown here is derived from an EMBL/GenBank/DDBJ whole genome shotgun (WGS) entry which is preliminary data.</text>
</comment>
<dbReference type="RefSeq" id="WP_304070751.1">
    <property type="nucleotide sequence ID" value="NZ_JABZRA010000035.1"/>
</dbReference>
<dbReference type="Pfam" id="PF14262">
    <property type="entry name" value="Cthe_2159"/>
    <property type="match status" value="1"/>
</dbReference>
<feature type="compositionally biased region" description="Polar residues" evidence="1">
    <location>
        <begin position="57"/>
        <end position="68"/>
    </location>
</feature>
<accession>A0A930GVI5</accession>
<keyword evidence="2" id="KW-0732">Signal</keyword>
<dbReference type="AlphaFoldDB" id="A0A930GVI5"/>
<organism evidence="3 4">
    <name type="scientific">Oribacterium sinus</name>
    <dbReference type="NCBI Taxonomy" id="237576"/>
    <lineage>
        <taxon>Bacteria</taxon>
        <taxon>Bacillati</taxon>
        <taxon>Bacillota</taxon>
        <taxon>Clostridia</taxon>
        <taxon>Lachnospirales</taxon>
        <taxon>Lachnospiraceae</taxon>
        <taxon>Oribacterium</taxon>
    </lineage>
</organism>
<gene>
    <name evidence="3" type="ORF">HXM90_03745</name>
</gene>
<feature type="chain" id="PRO_5039629785" evidence="2">
    <location>
        <begin position="28"/>
        <end position="147"/>
    </location>
</feature>
<protein>
    <submittedName>
        <fullName evidence="3">Carbohydrate-binding domain-containing protein</fullName>
    </submittedName>
</protein>
<feature type="non-terminal residue" evidence="3">
    <location>
        <position position="147"/>
    </location>
</feature>
<evidence type="ECO:0000256" key="1">
    <source>
        <dbReference type="SAM" id="MobiDB-lite"/>
    </source>
</evidence>
<sequence>MKKKMKVNYNKLAALALGLGLSTVMVACGSTANAAQNKTASNNTQATSQKPAEKSAGSETKITVENGEIKTNGNGVSVDGKTITISKAGTYRLSGNLEDGQVVIAAGDTHKLNLILDNFSISNKETAPIYIKTSGDFTLTLAENSKN</sequence>
<feature type="compositionally biased region" description="Polar residues" evidence="1">
    <location>
        <begin position="35"/>
        <end position="50"/>
    </location>
</feature>
<proteinExistence type="predicted"/>
<evidence type="ECO:0000256" key="2">
    <source>
        <dbReference type="SAM" id="SignalP"/>
    </source>
</evidence>
<dbReference type="Proteomes" id="UP000775770">
    <property type="component" value="Unassembled WGS sequence"/>
</dbReference>
<reference evidence="3" key="1">
    <citation type="submission" date="2020-04" db="EMBL/GenBank/DDBJ databases">
        <title>Deep metagenomics examines the oral microbiome during advanced dental caries in children, revealing novel taxa and co-occurrences with host molecules.</title>
        <authorList>
            <person name="Baker J.L."/>
            <person name="Morton J.T."/>
            <person name="Dinis M."/>
            <person name="Alvarez R."/>
            <person name="Tran N.C."/>
            <person name="Knight R."/>
            <person name="Edlund A."/>
        </authorList>
    </citation>
    <scope>NUCLEOTIDE SEQUENCE</scope>
    <source>
        <strain evidence="3">JCVI_38_bin.19</strain>
    </source>
</reference>
<name>A0A930GVI5_9FIRM</name>
<feature type="signal peptide" evidence="2">
    <location>
        <begin position="1"/>
        <end position="27"/>
    </location>
</feature>